<dbReference type="PRINTS" id="PR00599">
    <property type="entry name" value="MAPEPTIDASE"/>
</dbReference>
<evidence type="ECO:0000256" key="2">
    <source>
        <dbReference type="ARBA" id="ARBA00022438"/>
    </source>
</evidence>
<evidence type="ECO:0000256" key="4">
    <source>
        <dbReference type="ARBA" id="ARBA00022723"/>
    </source>
</evidence>
<dbReference type="OrthoDB" id="9802055at2"/>
<dbReference type="RefSeq" id="WP_141880971.1">
    <property type="nucleotide sequence ID" value="NZ_VFOM01000001.1"/>
</dbReference>
<keyword evidence="10" id="KW-1185">Reference proteome</keyword>
<feature type="binding site" evidence="6">
    <location>
        <position position="244"/>
    </location>
    <ligand>
        <name>a divalent metal cation</name>
        <dbReference type="ChEBI" id="CHEBI:60240"/>
        <label>2</label>
        <note>catalytic</note>
    </ligand>
</feature>
<feature type="binding site" evidence="6">
    <location>
        <position position="244"/>
    </location>
    <ligand>
        <name>a divalent metal cation</name>
        <dbReference type="ChEBI" id="CHEBI:60240"/>
        <label>1</label>
    </ligand>
</feature>
<dbReference type="GO" id="GO:0006508">
    <property type="term" value="P:proteolysis"/>
    <property type="evidence" value="ECO:0007669"/>
    <property type="project" value="UniProtKB-KW"/>
</dbReference>
<dbReference type="GO" id="GO:0004239">
    <property type="term" value="F:initiator methionyl aminopeptidase activity"/>
    <property type="evidence" value="ECO:0007669"/>
    <property type="project" value="UniProtKB-UniRule"/>
</dbReference>
<comment type="subunit">
    <text evidence="6">Monomer.</text>
</comment>
<feature type="binding site" evidence="6">
    <location>
        <position position="111"/>
    </location>
    <ligand>
        <name>a divalent metal cation</name>
        <dbReference type="ChEBI" id="CHEBI:60240"/>
        <label>2</label>
        <note>catalytic</note>
    </ligand>
</feature>
<dbReference type="SUPFAM" id="SSF55920">
    <property type="entry name" value="Creatinase/aminopeptidase"/>
    <property type="match status" value="1"/>
</dbReference>
<dbReference type="InterPro" id="IPR000994">
    <property type="entry name" value="Pept_M24"/>
</dbReference>
<dbReference type="GO" id="GO:0005829">
    <property type="term" value="C:cytosol"/>
    <property type="evidence" value="ECO:0007669"/>
    <property type="project" value="TreeGrafter"/>
</dbReference>
<evidence type="ECO:0000256" key="1">
    <source>
        <dbReference type="ARBA" id="ARBA00002521"/>
    </source>
</evidence>
<dbReference type="PANTHER" id="PTHR43330">
    <property type="entry name" value="METHIONINE AMINOPEPTIDASE"/>
    <property type="match status" value="1"/>
</dbReference>
<evidence type="ECO:0000259" key="8">
    <source>
        <dbReference type="Pfam" id="PF00557"/>
    </source>
</evidence>
<evidence type="ECO:0000256" key="7">
    <source>
        <dbReference type="RuleBase" id="RU003653"/>
    </source>
</evidence>
<feature type="binding site" evidence="6">
    <location>
        <position position="111"/>
    </location>
    <ligand>
        <name>a divalent metal cation</name>
        <dbReference type="ChEBI" id="CHEBI:60240"/>
        <label>1</label>
    </ligand>
</feature>
<feature type="domain" description="Peptidase M24" evidence="8">
    <location>
        <begin position="22"/>
        <end position="250"/>
    </location>
</feature>
<dbReference type="PANTHER" id="PTHR43330:SF27">
    <property type="entry name" value="METHIONINE AMINOPEPTIDASE"/>
    <property type="match status" value="1"/>
</dbReference>
<dbReference type="EMBL" id="VFOM01000001">
    <property type="protein sequence ID" value="TQL48912.1"/>
    <property type="molecule type" value="Genomic_DNA"/>
</dbReference>
<comment type="caution">
    <text evidence="9">The sequence shown here is derived from an EMBL/GenBank/DDBJ whole genome shotgun (WGS) entry which is preliminary data.</text>
</comment>
<organism evidence="9 10">
    <name type="scientific">Homoserinimonas aerilata</name>
    <dbReference type="NCBI Taxonomy" id="1162970"/>
    <lineage>
        <taxon>Bacteria</taxon>
        <taxon>Bacillati</taxon>
        <taxon>Actinomycetota</taxon>
        <taxon>Actinomycetes</taxon>
        <taxon>Micrococcales</taxon>
        <taxon>Microbacteriaceae</taxon>
        <taxon>Homoserinimonas</taxon>
    </lineage>
</organism>
<evidence type="ECO:0000313" key="10">
    <source>
        <dbReference type="Proteomes" id="UP000317998"/>
    </source>
</evidence>
<evidence type="ECO:0000256" key="5">
    <source>
        <dbReference type="ARBA" id="ARBA00022801"/>
    </source>
</evidence>
<comment type="catalytic activity">
    <reaction evidence="6 7">
        <text>Release of N-terminal amino acids, preferentially methionine, from peptides and arylamides.</text>
        <dbReference type="EC" id="3.4.11.18"/>
    </reaction>
</comment>
<name>A0A542YLE5_9MICO</name>
<proteinExistence type="inferred from homology"/>
<dbReference type="HAMAP" id="MF_01974">
    <property type="entry name" value="MetAP_1"/>
    <property type="match status" value="1"/>
</dbReference>
<dbReference type="GO" id="GO:0046872">
    <property type="term" value="F:metal ion binding"/>
    <property type="evidence" value="ECO:0007669"/>
    <property type="project" value="UniProtKB-UniRule"/>
</dbReference>
<dbReference type="InterPro" id="IPR001714">
    <property type="entry name" value="Pept_M24_MAP"/>
</dbReference>
<protein>
    <recommendedName>
        <fullName evidence="6 7">Methionine aminopeptidase</fullName>
        <shortName evidence="6">MAP</shortName>
        <shortName evidence="6">MetAP</shortName>
        <ecNumber evidence="6 7">3.4.11.18</ecNumber>
    </recommendedName>
    <alternativeName>
        <fullName evidence="6">Peptidase M</fullName>
    </alternativeName>
</protein>
<dbReference type="PROSITE" id="PS00680">
    <property type="entry name" value="MAP_1"/>
    <property type="match status" value="1"/>
</dbReference>
<dbReference type="Proteomes" id="UP000317998">
    <property type="component" value="Unassembled WGS sequence"/>
</dbReference>
<feature type="binding site" evidence="6">
    <location>
        <position position="83"/>
    </location>
    <ligand>
        <name>substrate</name>
    </ligand>
</feature>
<dbReference type="InterPro" id="IPR036005">
    <property type="entry name" value="Creatinase/aminopeptidase-like"/>
</dbReference>
<dbReference type="Pfam" id="PF00557">
    <property type="entry name" value="Peptidase_M24"/>
    <property type="match status" value="1"/>
</dbReference>
<gene>
    <name evidence="6" type="primary">map</name>
    <name evidence="9" type="ORF">FB562_2019</name>
</gene>
<dbReference type="NCBIfam" id="TIGR00500">
    <property type="entry name" value="met_pdase_I"/>
    <property type="match status" value="1"/>
</dbReference>
<evidence type="ECO:0000313" key="9">
    <source>
        <dbReference type="EMBL" id="TQL48912.1"/>
    </source>
</evidence>
<feature type="binding site" evidence="6">
    <location>
        <position position="187"/>
    </location>
    <ligand>
        <name>substrate</name>
    </ligand>
</feature>
<dbReference type="AlphaFoldDB" id="A0A542YLE5"/>
<dbReference type="EC" id="3.4.11.18" evidence="6 7"/>
<feature type="binding site" evidence="6">
    <location>
        <position position="180"/>
    </location>
    <ligand>
        <name>a divalent metal cation</name>
        <dbReference type="ChEBI" id="CHEBI:60240"/>
        <label>2</label>
        <note>catalytic</note>
    </ligand>
</feature>
<feature type="binding site" evidence="6">
    <location>
        <position position="213"/>
    </location>
    <ligand>
        <name>a divalent metal cation</name>
        <dbReference type="ChEBI" id="CHEBI:60240"/>
        <label>2</label>
        <note>catalytic</note>
    </ligand>
</feature>
<keyword evidence="2 6" id="KW-0031">Aminopeptidase</keyword>
<comment type="cofactor">
    <cofactor evidence="6">
        <name>Co(2+)</name>
        <dbReference type="ChEBI" id="CHEBI:48828"/>
    </cofactor>
    <cofactor evidence="6">
        <name>Zn(2+)</name>
        <dbReference type="ChEBI" id="CHEBI:29105"/>
    </cofactor>
    <cofactor evidence="6">
        <name>Mn(2+)</name>
        <dbReference type="ChEBI" id="CHEBI:29035"/>
    </cofactor>
    <cofactor evidence="6">
        <name>Fe(2+)</name>
        <dbReference type="ChEBI" id="CHEBI:29033"/>
    </cofactor>
    <text evidence="6">Binds 2 divalent metal cations per subunit. Has a high-affinity and a low affinity metal-binding site. The true nature of the physiological cofactor is under debate. The enzyme is active with cobalt, zinc, manganese or divalent iron ions. Most likely, methionine aminopeptidases function as mononuclear Fe(2+)-metalloproteases under physiological conditions, and the catalytically relevant metal-binding site has been assigned to the histidine-containing high-affinity site.</text>
</comment>
<evidence type="ECO:0000256" key="6">
    <source>
        <dbReference type="HAMAP-Rule" id="MF_01974"/>
    </source>
</evidence>
<evidence type="ECO:0000256" key="3">
    <source>
        <dbReference type="ARBA" id="ARBA00022670"/>
    </source>
</evidence>
<reference evidence="9 10" key="1">
    <citation type="submission" date="2019-06" db="EMBL/GenBank/DDBJ databases">
        <title>Sequencing the genomes of 1000 actinobacteria strains.</title>
        <authorList>
            <person name="Klenk H.-P."/>
        </authorList>
    </citation>
    <scope>NUCLEOTIDE SEQUENCE [LARGE SCALE GENOMIC DNA]</scope>
    <source>
        <strain evidence="9 10">DSM 26477</strain>
    </source>
</reference>
<keyword evidence="3 6" id="KW-0645">Protease</keyword>
<sequence>MAGLGRRNIYKSPAQLRLMLAPGVLTAKALDAVRAEIRPGVTTIELDAIAEKVIRDGGGEPNFALVPGYHHTICASVNEDVVHGIPGPRVIEAGDIVSIDCGAQVEGWNGDSAITVVVPDASRPELVAERQRLSDVTEISLWHGVAALARASHLNEVGGAIEDFIDSEGTFGILEDYVGHGIGRSMHEAPTVFNYRVRDRGPAVKPGLCVAIEPMVTLGGIDTFVREDDWTIATSDGTAAAHWEHSVAVHAGGIWVTTAHDGGAAQLKPLGVTPVPIP</sequence>
<comment type="function">
    <text evidence="1 6">Removes the N-terminal methionine from nascent proteins. The N-terminal methionine is often cleaved when the second residue in the primary sequence is small and uncharged (Met-Ala-, Cys, Gly, Pro, Ser, Thr, or Val). Requires deformylation of the N(alpha)-formylated initiator methionine before it can be hydrolyzed.</text>
</comment>
<dbReference type="Gene3D" id="3.90.230.10">
    <property type="entry name" value="Creatinase/methionine aminopeptidase superfamily"/>
    <property type="match status" value="1"/>
</dbReference>
<accession>A0A542YLE5</accession>
<comment type="similarity">
    <text evidence="6">Belongs to the peptidase M24A family. Methionine aminopeptidase type 1 subfamily.</text>
</comment>
<feature type="binding site" evidence="6">
    <location>
        <position position="100"/>
    </location>
    <ligand>
        <name>a divalent metal cation</name>
        <dbReference type="ChEBI" id="CHEBI:60240"/>
        <label>1</label>
    </ligand>
</feature>
<keyword evidence="5 6" id="KW-0378">Hydrolase</keyword>
<dbReference type="GO" id="GO:0070006">
    <property type="term" value="F:metalloaminopeptidase activity"/>
    <property type="evidence" value="ECO:0007669"/>
    <property type="project" value="UniProtKB-UniRule"/>
</dbReference>
<dbReference type="InterPro" id="IPR002467">
    <property type="entry name" value="Pept_M24A_MAP1"/>
</dbReference>
<keyword evidence="4 6" id="KW-0479">Metal-binding</keyword>